<name>A0A803NW69_CANSA</name>
<dbReference type="AlphaFoldDB" id="A0A803NW69"/>
<feature type="region of interest" description="Disordered" evidence="1">
    <location>
        <begin position="1"/>
        <end position="33"/>
    </location>
</feature>
<evidence type="ECO:0000313" key="2">
    <source>
        <dbReference type="EnsemblPlants" id="cds.evm.model.02.2063"/>
    </source>
</evidence>
<sequence length="79" mass="8662">MATKSKQPAIAASFRTIPPSIPNPTQNKLKPRKMGSFGGRLVIFVSRKKRLDFGYGNGPSSVLKVDYFNWAGPEPPSRA</sequence>
<dbReference type="Gramene" id="evm.model.02.2063">
    <property type="protein sequence ID" value="cds.evm.model.02.2063"/>
    <property type="gene ID" value="evm.TU.02.2063"/>
</dbReference>
<dbReference type="Proteomes" id="UP000596661">
    <property type="component" value="Chromosome 2"/>
</dbReference>
<reference evidence="2" key="1">
    <citation type="submission" date="2018-11" db="EMBL/GenBank/DDBJ databases">
        <authorList>
            <person name="Grassa J C."/>
        </authorList>
    </citation>
    <scope>NUCLEOTIDE SEQUENCE [LARGE SCALE GENOMIC DNA]</scope>
</reference>
<dbReference type="EMBL" id="UZAU01000231">
    <property type="status" value="NOT_ANNOTATED_CDS"/>
    <property type="molecule type" value="Genomic_DNA"/>
</dbReference>
<keyword evidence="3" id="KW-1185">Reference proteome</keyword>
<protein>
    <submittedName>
        <fullName evidence="2">Uncharacterized protein</fullName>
    </submittedName>
</protein>
<accession>A0A803NW69</accession>
<evidence type="ECO:0000313" key="3">
    <source>
        <dbReference type="Proteomes" id="UP000596661"/>
    </source>
</evidence>
<reference evidence="2" key="2">
    <citation type="submission" date="2021-03" db="UniProtKB">
        <authorList>
            <consortium name="EnsemblPlants"/>
        </authorList>
    </citation>
    <scope>IDENTIFICATION</scope>
</reference>
<dbReference type="EnsemblPlants" id="evm.model.02.2063">
    <property type="protein sequence ID" value="cds.evm.model.02.2063"/>
    <property type="gene ID" value="evm.TU.02.2063"/>
</dbReference>
<organism evidence="2 3">
    <name type="scientific">Cannabis sativa</name>
    <name type="common">Hemp</name>
    <name type="synonym">Marijuana</name>
    <dbReference type="NCBI Taxonomy" id="3483"/>
    <lineage>
        <taxon>Eukaryota</taxon>
        <taxon>Viridiplantae</taxon>
        <taxon>Streptophyta</taxon>
        <taxon>Embryophyta</taxon>
        <taxon>Tracheophyta</taxon>
        <taxon>Spermatophyta</taxon>
        <taxon>Magnoliopsida</taxon>
        <taxon>eudicotyledons</taxon>
        <taxon>Gunneridae</taxon>
        <taxon>Pentapetalae</taxon>
        <taxon>rosids</taxon>
        <taxon>fabids</taxon>
        <taxon>Rosales</taxon>
        <taxon>Cannabaceae</taxon>
        <taxon>Cannabis</taxon>
    </lineage>
</organism>
<evidence type="ECO:0000256" key="1">
    <source>
        <dbReference type="SAM" id="MobiDB-lite"/>
    </source>
</evidence>
<proteinExistence type="predicted"/>